<feature type="region of interest" description="Disordered" evidence="1">
    <location>
        <begin position="66"/>
        <end position="85"/>
    </location>
</feature>
<dbReference type="KEGG" id="vg:55412198"/>
<dbReference type="InterPro" id="IPR012340">
    <property type="entry name" value="NA-bd_OB-fold"/>
</dbReference>
<name>A0A6S4PAT7_9CAUD</name>
<sequence length="226" mass="24585">MPANEILISPRVELEYAKVLGQPQGFEGSTEDRNWSVNGLIDDQDPLCEQLIEKIKEKYLEVHGKKKPHQHGLPFKPHTDKDGNATGKMRFTFKRKEFAYNGEPNTPPIVVDSTGVNKWPKEMLIGNGSKGLVKFHIYGWGVGKASPGVGLELRSIQVQEHVPYEVDDGTFKPAEGGFVLPADQVAEEPAAGACGLTPPPSAGSCDFQSQVSAAVAELGNDDDMPF</sequence>
<evidence type="ECO:0000313" key="2">
    <source>
        <dbReference type="EMBL" id="BAQ94430.1"/>
    </source>
</evidence>
<dbReference type="Proteomes" id="UP000504725">
    <property type="component" value="Segment"/>
</dbReference>
<proteinExistence type="predicted"/>
<protein>
    <submittedName>
        <fullName evidence="2">Uncharacterized protein</fullName>
    </submittedName>
</protein>
<dbReference type="GeneID" id="55412198"/>
<evidence type="ECO:0000256" key="1">
    <source>
        <dbReference type="SAM" id="MobiDB-lite"/>
    </source>
</evidence>
<accession>A0A6S4PAT7</accession>
<reference evidence="2 3" key="1">
    <citation type="journal article" date="2013" name="PLoS Genet.">
        <title>Expanding the Marine Virosphere Using Metagenomics.</title>
        <authorList>
            <person name="Mizuno C.M."/>
            <person name="Rodriguez-Valera F."/>
            <person name="Kimes N.E."/>
            <person name="Ghai R."/>
        </authorList>
    </citation>
    <scope>NUCLEOTIDE SEQUENCE [LARGE SCALE GENOMIC DNA]</scope>
    <source>
        <strain evidence="2">UvMED-CGR-U-MedDCM-OCT-S38-C3</strain>
    </source>
</reference>
<dbReference type="Gene3D" id="2.40.50.140">
    <property type="entry name" value="Nucleic acid-binding proteins"/>
    <property type="match status" value="1"/>
</dbReference>
<dbReference type="SUPFAM" id="SSF50249">
    <property type="entry name" value="Nucleic acid-binding proteins"/>
    <property type="match status" value="1"/>
</dbReference>
<organism evidence="2 3">
    <name type="scientific">uncultured phage_MedDCM-OCT-S38-C3</name>
    <dbReference type="NCBI Taxonomy" id="2740803"/>
    <lineage>
        <taxon>Viruses</taxon>
        <taxon>Duplodnaviria</taxon>
        <taxon>Heunggongvirae</taxon>
        <taxon>Uroviricota</taxon>
        <taxon>Caudoviricetes</taxon>
        <taxon>Autographivirales</taxon>
        <taxon>Stopalavirus</taxon>
        <taxon>Stopalavirus S38C3</taxon>
    </lineage>
</organism>
<keyword evidence="3" id="KW-1185">Reference proteome</keyword>
<dbReference type="RefSeq" id="YP_009777927.1">
    <property type="nucleotide sequence ID" value="NC_047707.1"/>
</dbReference>
<evidence type="ECO:0000313" key="3">
    <source>
        <dbReference type="Proteomes" id="UP000504725"/>
    </source>
</evidence>
<dbReference type="EMBL" id="AP013548">
    <property type="protein sequence ID" value="BAQ94430.1"/>
    <property type="molecule type" value="Genomic_DNA"/>
</dbReference>